<evidence type="ECO:0000313" key="3">
    <source>
        <dbReference type="Proteomes" id="UP000707206"/>
    </source>
</evidence>
<name>A0A967EB35_9FLAO</name>
<keyword evidence="1" id="KW-0175">Coiled coil</keyword>
<feature type="coiled-coil region" evidence="1">
    <location>
        <begin position="18"/>
        <end position="93"/>
    </location>
</feature>
<protein>
    <submittedName>
        <fullName evidence="2">Uncharacterized protein</fullName>
    </submittedName>
</protein>
<dbReference type="EMBL" id="VIKU02000003">
    <property type="protein sequence ID" value="NHF60001.1"/>
    <property type="molecule type" value="Genomic_DNA"/>
</dbReference>
<gene>
    <name evidence="2" type="ORF">FK220_011655</name>
</gene>
<evidence type="ECO:0000256" key="1">
    <source>
        <dbReference type="SAM" id="Coils"/>
    </source>
</evidence>
<dbReference type="Proteomes" id="UP000707206">
    <property type="component" value="Unassembled WGS sequence"/>
</dbReference>
<evidence type="ECO:0000313" key="2">
    <source>
        <dbReference type="EMBL" id="NHF60001.1"/>
    </source>
</evidence>
<accession>A0A967EB35</accession>
<organism evidence="2 3">
    <name type="scientific">Pelagihabitans pacificus</name>
    <dbReference type="NCBI Taxonomy" id="2696054"/>
    <lineage>
        <taxon>Bacteria</taxon>
        <taxon>Pseudomonadati</taxon>
        <taxon>Bacteroidota</taxon>
        <taxon>Flavobacteriia</taxon>
        <taxon>Flavobacteriales</taxon>
        <taxon>Flavobacteriaceae</taxon>
        <taxon>Pelagihabitans</taxon>
    </lineage>
</organism>
<keyword evidence="3" id="KW-1185">Reference proteome</keyword>
<comment type="caution">
    <text evidence="2">The sequence shown here is derived from an EMBL/GenBank/DDBJ whole genome shotgun (WGS) entry which is preliminary data.</text>
</comment>
<reference evidence="2" key="2">
    <citation type="submission" date="2020-03" db="EMBL/GenBank/DDBJ databases">
        <title>Flavobacteriaceae bacterium strain TP-CH-4, a member of the family Flavobacteriaceae isolated from a deep-sea seamount.</title>
        <authorList>
            <person name="Zhang D.-C."/>
        </authorList>
    </citation>
    <scope>NUCLEOTIDE SEQUENCE</scope>
    <source>
        <strain evidence="2">TP-CH-4</strain>
    </source>
</reference>
<dbReference type="RefSeq" id="WP_152574506.1">
    <property type="nucleotide sequence ID" value="NZ_VIKU02000003.1"/>
</dbReference>
<reference evidence="2" key="1">
    <citation type="submission" date="2019-07" db="EMBL/GenBank/DDBJ databases">
        <authorList>
            <person name="De-Chao Zhang Q."/>
        </authorList>
    </citation>
    <scope>NUCLEOTIDE SEQUENCE</scope>
    <source>
        <strain evidence="2">TP-CH-4</strain>
    </source>
</reference>
<dbReference type="AlphaFoldDB" id="A0A967EB35"/>
<sequence>MTNDSNLARPSSVREYEKNALVLKLERHQKDLLQLRKKLNSYICEPRTYSLFERIESLKQGLEKLRADNDAIIANVKDRKRSAENYVERIRNQFAEFNSMQQGVEEYIRGAKNC</sequence>
<proteinExistence type="predicted"/>